<feature type="compositionally biased region" description="Low complexity" evidence="1">
    <location>
        <begin position="1"/>
        <end position="15"/>
    </location>
</feature>
<gene>
    <name evidence="2" type="ORF">AB5J53_30090</name>
</gene>
<feature type="region of interest" description="Disordered" evidence="1">
    <location>
        <begin position="50"/>
        <end position="71"/>
    </location>
</feature>
<name>A0AB39RN40_9ACTN</name>
<evidence type="ECO:0000256" key="1">
    <source>
        <dbReference type="SAM" id="MobiDB-lite"/>
    </source>
</evidence>
<dbReference type="InterPro" id="IPR025335">
    <property type="entry name" value="DUF4241"/>
</dbReference>
<reference evidence="2" key="1">
    <citation type="submission" date="2024-07" db="EMBL/GenBank/DDBJ databases">
        <authorList>
            <person name="Yu S.T."/>
        </authorList>
    </citation>
    <scope>NUCLEOTIDE SEQUENCE</scope>
    <source>
        <strain evidence="2">R41</strain>
    </source>
</reference>
<dbReference type="AlphaFoldDB" id="A0AB39RN40"/>
<sequence length="120" mass="12200">MRTAAAARSSTSRTAKGGMPGAGPCSGVDAGTGAFVDATRAEKLGRRFRDGQVAGTQDEDDNGIATVDDPATGTNLIACPSGRGDGSYPVWIGRDADGDVTCFVADMLILGQAELLPQQP</sequence>
<feature type="region of interest" description="Disordered" evidence="1">
    <location>
        <begin position="1"/>
        <end position="31"/>
    </location>
</feature>
<proteinExistence type="predicted"/>
<protein>
    <submittedName>
        <fullName evidence="2">DUF4241 domain-containing protein</fullName>
    </submittedName>
</protein>
<dbReference type="RefSeq" id="WP_369248750.1">
    <property type="nucleotide sequence ID" value="NZ_CP163443.1"/>
</dbReference>
<dbReference type="Pfam" id="PF14025">
    <property type="entry name" value="DUF4241"/>
    <property type="match status" value="1"/>
</dbReference>
<evidence type="ECO:0000313" key="2">
    <source>
        <dbReference type="EMBL" id="XDQ55611.1"/>
    </source>
</evidence>
<accession>A0AB39RN40</accession>
<dbReference type="EMBL" id="CP163443">
    <property type="protein sequence ID" value="XDQ55611.1"/>
    <property type="molecule type" value="Genomic_DNA"/>
</dbReference>
<organism evidence="2">
    <name type="scientific">Streptomyces sp. R41</name>
    <dbReference type="NCBI Taxonomy" id="3238632"/>
    <lineage>
        <taxon>Bacteria</taxon>
        <taxon>Bacillati</taxon>
        <taxon>Actinomycetota</taxon>
        <taxon>Actinomycetes</taxon>
        <taxon>Kitasatosporales</taxon>
        <taxon>Streptomycetaceae</taxon>
        <taxon>Streptomyces</taxon>
    </lineage>
</organism>